<protein>
    <submittedName>
        <fullName evidence="3">Uncharacterized protein</fullName>
    </submittedName>
</protein>
<accession>A0A9K3L430</accession>
<dbReference type="NCBIfam" id="TIGR01409">
    <property type="entry name" value="TAT_signal_seq"/>
    <property type="match status" value="1"/>
</dbReference>
<comment type="caution">
    <text evidence="3">The sequence shown here is derived from an EMBL/GenBank/DDBJ whole genome shotgun (WGS) entry which is preliminary data.</text>
</comment>
<sequence>MTPSFIRNAVLLILGVTLLRHNNQVDSLSTKPTAHSRRNFLQHQVATAAVLGVGSSFVQSASAYERRDVGDEKSRSAITAAFNEQAYLTNNRLEKEGFKLDTREEEQAKLSAAMASFSYESSNMPKKKTGFSAGSSSAAATSSKPMQK</sequence>
<reference evidence="3" key="1">
    <citation type="journal article" date="2021" name="Sci. Rep.">
        <title>Diploid genomic architecture of Nitzschia inconspicua, an elite biomass production diatom.</title>
        <authorList>
            <person name="Oliver A."/>
            <person name="Podell S."/>
            <person name="Pinowska A."/>
            <person name="Traller J.C."/>
            <person name="Smith S.R."/>
            <person name="McClure R."/>
            <person name="Beliaev A."/>
            <person name="Bohutskyi P."/>
            <person name="Hill E.A."/>
            <person name="Rabines A."/>
            <person name="Zheng H."/>
            <person name="Allen L.Z."/>
            <person name="Kuo A."/>
            <person name="Grigoriev I.V."/>
            <person name="Allen A.E."/>
            <person name="Hazlebeck D."/>
            <person name="Allen E.E."/>
        </authorList>
    </citation>
    <scope>NUCLEOTIDE SEQUENCE</scope>
    <source>
        <strain evidence="3">Hildebrandi</strain>
    </source>
</reference>
<keyword evidence="4" id="KW-1185">Reference proteome</keyword>
<proteinExistence type="predicted"/>
<evidence type="ECO:0000313" key="3">
    <source>
        <dbReference type="EMBL" id="KAG7354396.1"/>
    </source>
</evidence>
<feature type="region of interest" description="Disordered" evidence="1">
    <location>
        <begin position="120"/>
        <end position="148"/>
    </location>
</feature>
<dbReference type="PROSITE" id="PS51318">
    <property type="entry name" value="TAT"/>
    <property type="match status" value="1"/>
</dbReference>
<evidence type="ECO:0000313" key="4">
    <source>
        <dbReference type="Proteomes" id="UP000693970"/>
    </source>
</evidence>
<organism evidence="3 4">
    <name type="scientific">Nitzschia inconspicua</name>
    <dbReference type="NCBI Taxonomy" id="303405"/>
    <lineage>
        <taxon>Eukaryota</taxon>
        <taxon>Sar</taxon>
        <taxon>Stramenopiles</taxon>
        <taxon>Ochrophyta</taxon>
        <taxon>Bacillariophyta</taxon>
        <taxon>Bacillariophyceae</taxon>
        <taxon>Bacillariophycidae</taxon>
        <taxon>Bacillariales</taxon>
        <taxon>Bacillariaceae</taxon>
        <taxon>Nitzschia</taxon>
    </lineage>
</organism>
<feature type="signal peptide" evidence="2">
    <location>
        <begin position="1"/>
        <end position="27"/>
    </location>
</feature>
<evidence type="ECO:0000256" key="2">
    <source>
        <dbReference type="SAM" id="SignalP"/>
    </source>
</evidence>
<name>A0A9K3L430_9STRA</name>
<keyword evidence="2" id="KW-0732">Signal</keyword>
<feature type="chain" id="PRO_5039936629" evidence="2">
    <location>
        <begin position="28"/>
        <end position="148"/>
    </location>
</feature>
<gene>
    <name evidence="3" type="ORF">IV203_003752</name>
</gene>
<dbReference type="InterPro" id="IPR006311">
    <property type="entry name" value="TAT_signal"/>
</dbReference>
<dbReference type="Proteomes" id="UP000693970">
    <property type="component" value="Unassembled WGS sequence"/>
</dbReference>
<dbReference type="InterPro" id="IPR019546">
    <property type="entry name" value="TAT_signal_bac_arc"/>
</dbReference>
<dbReference type="OrthoDB" id="46339at2759"/>
<reference evidence="3" key="2">
    <citation type="submission" date="2021-04" db="EMBL/GenBank/DDBJ databases">
        <authorList>
            <person name="Podell S."/>
        </authorList>
    </citation>
    <scope>NUCLEOTIDE SEQUENCE</scope>
    <source>
        <strain evidence="3">Hildebrandi</strain>
    </source>
</reference>
<feature type="compositionally biased region" description="Low complexity" evidence="1">
    <location>
        <begin position="130"/>
        <end position="148"/>
    </location>
</feature>
<evidence type="ECO:0000256" key="1">
    <source>
        <dbReference type="SAM" id="MobiDB-lite"/>
    </source>
</evidence>
<dbReference type="EMBL" id="JAGRRH010000016">
    <property type="protein sequence ID" value="KAG7354396.1"/>
    <property type="molecule type" value="Genomic_DNA"/>
</dbReference>
<dbReference type="AlphaFoldDB" id="A0A9K3L430"/>